<dbReference type="InterPro" id="IPR002104">
    <property type="entry name" value="Integrase_catalytic"/>
</dbReference>
<dbReference type="PANTHER" id="PTHR30349:SF64">
    <property type="entry name" value="PROPHAGE INTEGRASE INTD-RELATED"/>
    <property type="match status" value="1"/>
</dbReference>
<dbReference type="GO" id="GO:0003677">
    <property type="term" value="F:DNA binding"/>
    <property type="evidence" value="ECO:0007669"/>
    <property type="project" value="InterPro"/>
</dbReference>
<feature type="domain" description="Tyr recombinase" evidence="2">
    <location>
        <begin position="1"/>
        <end position="132"/>
    </location>
</feature>
<name>X1AD75_9ZZZZ</name>
<evidence type="ECO:0000313" key="3">
    <source>
        <dbReference type="EMBL" id="GAG80440.1"/>
    </source>
</evidence>
<dbReference type="PROSITE" id="PS51898">
    <property type="entry name" value="TYR_RECOMBINASE"/>
    <property type="match status" value="1"/>
</dbReference>
<comment type="caution">
    <text evidence="3">The sequence shown here is derived from an EMBL/GenBank/DDBJ whole genome shotgun (WGS) entry which is preliminary data.</text>
</comment>
<accession>X1AD75</accession>
<dbReference type="PANTHER" id="PTHR30349">
    <property type="entry name" value="PHAGE INTEGRASE-RELATED"/>
    <property type="match status" value="1"/>
</dbReference>
<keyword evidence="1" id="KW-0233">DNA recombination</keyword>
<dbReference type="CDD" id="cd00796">
    <property type="entry name" value="INT_Rci_Hp1_C"/>
    <property type="match status" value="1"/>
</dbReference>
<protein>
    <recommendedName>
        <fullName evidence="2">Tyr recombinase domain-containing protein</fullName>
    </recommendedName>
</protein>
<dbReference type="InterPro" id="IPR013762">
    <property type="entry name" value="Integrase-like_cat_sf"/>
</dbReference>
<dbReference type="InterPro" id="IPR050090">
    <property type="entry name" value="Tyrosine_recombinase_XerCD"/>
</dbReference>
<dbReference type="EMBL" id="BART01011075">
    <property type="protein sequence ID" value="GAG80440.1"/>
    <property type="molecule type" value="Genomic_DNA"/>
</dbReference>
<dbReference type="InterPro" id="IPR011010">
    <property type="entry name" value="DNA_brk_join_enz"/>
</dbReference>
<feature type="non-terminal residue" evidence="3">
    <location>
        <position position="1"/>
    </location>
</feature>
<evidence type="ECO:0000259" key="2">
    <source>
        <dbReference type="PROSITE" id="PS51898"/>
    </source>
</evidence>
<organism evidence="3">
    <name type="scientific">marine sediment metagenome</name>
    <dbReference type="NCBI Taxonomy" id="412755"/>
    <lineage>
        <taxon>unclassified sequences</taxon>
        <taxon>metagenomes</taxon>
        <taxon>ecological metagenomes</taxon>
    </lineage>
</organism>
<evidence type="ECO:0000256" key="1">
    <source>
        <dbReference type="ARBA" id="ARBA00023172"/>
    </source>
</evidence>
<dbReference type="AlphaFoldDB" id="X1AD75"/>
<proteinExistence type="predicted"/>
<gene>
    <name evidence="3" type="ORF">S01H4_23774</name>
</gene>
<dbReference type="SUPFAM" id="SSF56349">
    <property type="entry name" value="DNA breaking-rejoining enzymes"/>
    <property type="match status" value="1"/>
</dbReference>
<dbReference type="GO" id="GO:0006310">
    <property type="term" value="P:DNA recombination"/>
    <property type="evidence" value="ECO:0007669"/>
    <property type="project" value="UniProtKB-KW"/>
</dbReference>
<reference evidence="3" key="1">
    <citation type="journal article" date="2014" name="Front. Microbiol.">
        <title>High frequency of phylogenetically diverse reductive dehalogenase-homologous genes in deep subseafloor sedimentary metagenomes.</title>
        <authorList>
            <person name="Kawai M."/>
            <person name="Futagami T."/>
            <person name="Toyoda A."/>
            <person name="Takaki Y."/>
            <person name="Nishi S."/>
            <person name="Hori S."/>
            <person name="Arai W."/>
            <person name="Tsubouchi T."/>
            <person name="Morono Y."/>
            <person name="Uchiyama I."/>
            <person name="Ito T."/>
            <person name="Fujiyama A."/>
            <person name="Inagaki F."/>
            <person name="Takami H."/>
        </authorList>
    </citation>
    <scope>NUCLEOTIDE SEQUENCE</scope>
    <source>
        <strain evidence="3">Expedition CK06-06</strain>
    </source>
</reference>
<sequence>QILSLRWENVDLKHGFILLDISKNGERLEIPINQTLKGTLQGLVRRLDVPYVFYDQVTTKPYKDIKRSFNTAVRRAKIHDFKFHDLRHTFASHLVMAGADLTMVKELLGHKDIKMTLRYAHLAPAHKAKAVDLLDSILNGKTSSTKLAQSTG</sequence>
<dbReference type="Pfam" id="PF00589">
    <property type="entry name" value="Phage_integrase"/>
    <property type="match status" value="1"/>
</dbReference>
<dbReference type="Gene3D" id="1.10.443.10">
    <property type="entry name" value="Intergrase catalytic core"/>
    <property type="match status" value="1"/>
</dbReference>
<dbReference type="GO" id="GO:0015074">
    <property type="term" value="P:DNA integration"/>
    <property type="evidence" value="ECO:0007669"/>
    <property type="project" value="InterPro"/>
</dbReference>